<dbReference type="Gene3D" id="3.40.1580.10">
    <property type="entry name" value="SMI1/KNR4-like"/>
    <property type="match status" value="1"/>
</dbReference>
<keyword evidence="3" id="KW-1185">Reference proteome</keyword>
<dbReference type="InterPro" id="IPR037883">
    <property type="entry name" value="Knr4/Smi1-like_sf"/>
</dbReference>
<dbReference type="OrthoDB" id="259147at2"/>
<accession>A0A1U7CNB4</accession>
<proteinExistence type="predicted"/>
<feature type="domain" description="Knr4/Smi1-like" evidence="1">
    <location>
        <begin position="42"/>
        <end position="156"/>
    </location>
</feature>
<evidence type="ECO:0000313" key="3">
    <source>
        <dbReference type="Proteomes" id="UP000186309"/>
    </source>
</evidence>
<evidence type="ECO:0000259" key="1">
    <source>
        <dbReference type="SMART" id="SM00860"/>
    </source>
</evidence>
<evidence type="ECO:0000313" key="2">
    <source>
        <dbReference type="EMBL" id="APW60417.1"/>
    </source>
</evidence>
<organism evidence="2 3">
    <name type="scientific">Paludisphaera borealis</name>
    <dbReference type="NCBI Taxonomy" id="1387353"/>
    <lineage>
        <taxon>Bacteria</taxon>
        <taxon>Pseudomonadati</taxon>
        <taxon>Planctomycetota</taxon>
        <taxon>Planctomycetia</taxon>
        <taxon>Isosphaerales</taxon>
        <taxon>Isosphaeraceae</taxon>
        <taxon>Paludisphaera</taxon>
    </lineage>
</organism>
<name>A0A1U7CNB4_9BACT</name>
<dbReference type="SUPFAM" id="SSF160631">
    <property type="entry name" value="SMI1/KNR4-like"/>
    <property type="match status" value="1"/>
</dbReference>
<dbReference type="Pfam" id="PF09346">
    <property type="entry name" value="SMI1_KNR4"/>
    <property type="match status" value="1"/>
</dbReference>
<dbReference type="AlphaFoldDB" id="A0A1U7CNB4"/>
<dbReference type="STRING" id="1387353.BSF38_01885"/>
<dbReference type="Proteomes" id="UP000186309">
    <property type="component" value="Chromosome"/>
</dbReference>
<protein>
    <recommendedName>
        <fullName evidence="1">Knr4/Smi1-like domain-containing protein</fullName>
    </recommendedName>
</protein>
<reference evidence="3" key="1">
    <citation type="submission" date="2016-12" db="EMBL/GenBank/DDBJ databases">
        <title>Comparative genomics of four Isosphaeraceae planctomycetes: a common pool of plasmids and glycoside hydrolase genes.</title>
        <authorList>
            <person name="Ivanova A."/>
        </authorList>
    </citation>
    <scope>NUCLEOTIDE SEQUENCE [LARGE SCALE GENOMIC DNA]</scope>
    <source>
        <strain evidence="3">PX4</strain>
    </source>
</reference>
<dbReference type="RefSeq" id="WP_145952038.1">
    <property type="nucleotide sequence ID" value="NZ_CP019082.1"/>
</dbReference>
<dbReference type="InterPro" id="IPR018958">
    <property type="entry name" value="Knr4/Smi1-like_dom"/>
</dbReference>
<sequence>MACQLGALVNCWMAWGGIESSLAPDDEVLATGFAETDVCRPPADPGAIAAWENRHGFRLPTGLRAWLLLSNGLYRGGPLIHPITAIGPMVIFARMNELLIQPESWFELGNPNIETVCVDLAYRWPGGGHPIFVSGDDEAGTSPRIIARSFEEWFLELLRQGGREYWLDPGSTDLGDPWAAHRRFTPQPELPGRLRRFAAEVRSLVSARVDEREIAARTGLSNDDVEAIIRHVQHVPPDFAPS</sequence>
<gene>
    <name evidence="2" type="ORF">BSF38_01885</name>
</gene>
<dbReference type="EMBL" id="CP019082">
    <property type="protein sequence ID" value="APW60417.1"/>
    <property type="molecule type" value="Genomic_DNA"/>
</dbReference>
<dbReference type="KEGG" id="pbor:BSF38_01885"/>
<dbReference type="SMART" id="SM00860">
    <property type="entry name" value="SMI1_KNR4"/>
    <property type="match status" value="1"/>
</dbReference>